<organism evidence="2">
    <name type="scientific">Anoplophora glabripennis</name>
    <name type="common">Asian longhorn beetle</name>
    <name type="synonym">Anoplophora nobilis</name>
    <dbReference type="NCBI Taxonomy" id="217634"/>
    <lineage>
        <taxon>Eukaryota</taxon>
        <taxon>Metazoa</taxon>
        <taxon>Ecdysozoa</taxon>
        <taxon>Arthropoda</taxon>
        <taxon>Hexapoda</taxon>
        <taxon>Insecta</taxon>
        <taxon>Pterygota</taxon>
        <taxon>Neoptera</taxon>
        <taxon>Endopterygota</taxon>
        <taxon>Coleoptera</taxon>
        <taxon>Polyphaga</taxon>
        <taxon>Cucujiformia</taxon>
        <taxon>Chrysomeloidea</taxon>
        <taxon>Cerambycidae</taxon>
        <taxon>Lamiinae</taxon>
        <taxon>Lamiini</taxon>
        <taxon>Anoplophora</taxon>
    </lineage>
</organism>
<name>V5G9E7_ANOGL</name>
<proteinExistence type="predicted"/>
<accession>V5G9E7</accession>
<feature type="compositionally biased region" description="Basic and acidic residues" evidence="1">
    <location>
        <begin position="1"/>
        <end position="10"/>
    </location>
</feature>
<sequence>QLQNKSKENKVNGVQEQQANKPYARHKQNSEKGKRNSDNQRPQQRGKNRNGTDVNKEKVKKPPKHESIDKEIEAMANVIRSDNEKKMVQLKNISTALNFPSPQQKPVAEVKSEDWTSLQGQFGWAEIANTAIPYLIRSGEKYISLRMADNRIFVRYKNVFTDEIRSCFR</sequence>
<feature type="non-terminal residue" evidence="2">
    <location>
        <position position="169"/>
    </location>
</feature>
<feature type="region of interest" description="Disordered" evidence="1">
    <location>
        <begin position="1"/>
        <end position="70"/>
    </location>
</feature>
<feature type="non-terminal residue" evidence="2">
    <location>
        <position position="1"/>
    </location>
</feature>
<feature type="compositionally biased region" description="Basic and acidic residues" evidence="1">
    <location>
        <begin position="28"/>
        <end position="38"/>
    </location>
</feature>
<dbReference type="AlphaFoldDB" id="V5G9E7"/>
<dbReference type="EMBL" id="GALX01007837">
    <property type="protein sequence ID" value="JAB60629.1"/>
    <property type="molecule type" value="Transcribed_RNA"/>
</dbReference>
<evidence type="ECO:0000313" key="2">
    <source>
        <dbReference type="EMBL" id="JAB60629.1"/>
    </source>
</evidence>
<feature type="compositionally biased region" description="Polar residues" evidence="1">
    <location>
        <begin position="39"/>
        <end position="53"/>
    </location>
</feature>
<protein>
    <submittedName>
        <fullName evidence="2">Uncharacterized protein</fullName>
    </submittedName>
</protein>
<dbReference type="OrthoDB" id="6497308at2759"/>
<reference evidence="2" key="1">
    <citation type="submission" date="2013-07" db="EMBL/GenBank/DDBJ databases">
        <title>Midgut Transcriptome Profiling of Anoplphora glabripennis, a Lignocellulose Degrading, Wood-Boring Cerambycid.</title>
        <authorList>
            <person name="Scully E.D."/>
            <person name="Hoover K."/>
            <person name="Carlson J.E."/>
            <person name="Tien M."/>
            <person name="Geib S.M."/>
        </authorList>
    </citation>
    <scope>NUCLEOTIDE SEQUENCE</scope>
</reference>
<evidence type="ECO:0000256" key="1">
    <source>
        <dbReference type="SAM" id="MobiDB-lite"/>
    </source>
</evidence>